<evidence type="ECO:0000313" key="2">
    <source>
        <dbReference type="EMBL" id="CAG6609044.1"/>
    </source>
</evidence>
<keyword evidence="1" id="KW-0812">Transmembrane</keyword>
<feature type="transmembrane region" description="Helical" evidence="1">
    <location>
        <begin position="34"/>
        <end position="53"/>
    </location>
</feature>
<keyword evidence="1" id="KW-0472">Membrane</keyword>
<evidence type="ECO:0000256" key="1">
    <source>
        <dbReference type="SAM" id="Phobius"/>
    </source>
</evidence>
<feature type="transmembrane region" description="Helical" evidence="1">
    <location>
        <begin position="59"/>
        <end position="82"/>
    </location>
</feature>
<name>A0A8D8LE57_9HEMI</name>
<reference evidence="2" key="1">
    <citation type="submission" date="2021-05" db="EMBL/GenBank/DDBJ databases">
        <authorList>
            <person name="Alioto T."/>
            <person name="Alioto T."/>
            <person name="Gomez Garrido J."/>
        </authorList>
    </citation>
    <scope>NUCLEOTIDE SEQUENCE</scope>
</reference>
<keyword evidence="1" id="KW-1133">Transmembrane helix</keyword>
<protein>
    <submittedName>
        <fullName evidence="2">Uncharacterized protein</fullName>
    </submittedName>
</protein>
<dbReference type="EMBL" id="HBUF01014027">
    <property type="protein sequence ID" value="CAG6609043.1"/>
    <property type="molecule type" value="Transcribed_RNA"/>
</dbReference>
<dbReference type="AlphaFoldDB" id="A0A8D8LE57"/>
<proteinExistence type="predicted"/>
<accession>A0A8D8LE57</accession>
<organism evidence="2">
    <name type="scientific">Cacopsylla melanoneura</name>
    <dbReference type="NCBI Taxonomy" id="428564"/>
    <lineage>
        <taxon>Eukaryota</taxon>
        <taxon>Metazoa</taxon>
        <taxon>Ecdysozoa</taxon>
        <taxon>Arthropoda</taxon>
        <taxon>Hexapoda</taxon>
        <taxon>Insecta</taxon>
        <taxon>Pterygota</taxon>
        <taxon>Neoptera</taxon>
        <taxon>Paraneoptera</taxon>
        <taxon>Hemiptera</taxon>
        <taxon>Sternorrhyncha</taxon>
        <taxon>Psylloidea</taxon>
        <taxon>Psyllidae</taxon>
        <taxon>Psyllinae</taxon>
        <taxon>Cacopsylla</taxon>
    </lineage>
</organism>
<dbReference type="EMBL" id="HBUF01014028">
    <property type="protein sequence ID" value="CAG6609044.1"/>
    <property type="molecule type" value="Transcribed_RNA"/>
</dbReference>
<sequence>MTQRSRKKDRVEILPKNRGIVFFFPFRKRNCSPTLIFTTFFVSLSLSLLLRRPRSRLKAVYILCVLFTLFFFLLMTLFVYIYTPQAKIVAIRSYFKIDSRGYSELRIFYYY</sequence>